<organism evidence="1 2">
    <name type="scientific">Tangfeifania diversioriginum</name>
    <dbReference type="NCBI Taxonomy" id="1168035"/>
    <lineage>
        <taxon>Bacteria</taxon>
        <taxon>Pseudomonadati</taxon>
        <taxon>Bacteroidota</taxon>
        <taxon>Bacteroidia</taxon>
        <taxon>Marinilabiliales</taxon>
        <taxon>Prolixibacteraceae</taxon>
        <taxon>Tangfeifania</taxon>
    </lineage>
</organism>
<evidence type="ECO:0000313" key="2">
    <source>
        <dbReference type="Proteomes" id="UP000184050"/>
    </source>
</evidence>
<proteinExistence type="predicted"/>
<sequence length="637" mass="73912">MHGNTIYYQGQKATRPSPIAIGGTGLQVLFYKPEREVSAFRSIKLYKEMKKIIVFTMVAAALTIFNACQKDEELYEENPYLAEEQVSQYNEGQMILGEKLKNPYSVENMQKAYNNLRADNKLKSAVNIETTHFYVRFRPKSFQELNMLTRDTTLHIYDYPLDVEIKRGGTHYHDPSIPQNQITWQYTVVPVDYTFPNIQYQKLADLFLQEETGELEELKSGSIDYFDWLTLETEALRITDNLDENKVNGVELKSTSWRPAGTIRVYDDIIDSYSTTQKVFDHYEYYNCETGEPIHDPYGEDPFLKSLQPPDDEICQRAVYRYETNTTNSHFIPLEGITVRARRWFTTHEGMTDANGDFTCDGTFVRDANYSIKWEKGYYDIRNGDLVQAYFNGPKQTGEWNLAINAGGESIMYATIHRAAYRHFYGDNLGLPRPILPFGNKTKICYIDQNGGGVFWGDWSAGGILPDIRVFGKWNNQYKTTERVFGTTTHELGHQLHSLYMGNIQYWQVNKVIYESWAEAVEWALTEKEYRGYGNSNYTYQRGKQDWRRSDPDWEYSPVFIDLVDDFNQRNSGVYFDLYHVGSINYPNDEITGYSLSYIVYNLLDEVYGLGSLTESLKNHKITGVTDENIDVLLELY</sequence>
<dbReference type="EMBL" id="FQZE01000020">
    <property type="protein sequence ID" value="SHJ46448.1"/>
    <property type="molecule type" value="Genomic_DNA"/>
</dbReference>
<reference evidence="1 2" key="1">
    <citation type="submission" date="2016-11" db="EMBL/GenBank/DDBJ databases">
        <authorList>
            <person name="Jaros S."/>
            <person name="Januszkiewicz K."/>
            <person name="Wedrychowicz H."/>
        </authorList>
    </citation>
    <scope>NUCLEOTIDE SEQUENCE [LARGE SCALE GENOMIC DNA]</scope>
    <source>
        <strain evidence="1 2">DSM 27063</strain>
    </source>
</reference>
<dbReference type="AlphaFoldDB" id="A0A1M6JI76"/>
<evidence type="ECO:0000313" key="1">
    <source>
        <dbReference type="EMBL" id="SHJ46448.1"/>
    </source>
</evidence>
<protein>
    <submittedName>
        <fullName evidence="1">Uncharacterized protein</fullName>
    </submittedName>
</protein>
<keyword evidence="2" id="KW-1185">Reference proteome</keyword>
<gene>
    <name evidence="1" type="ORF">SAMN05444280_12037</name>
</gene>
<dbReference type="Proteomes" id="UP000184050">
    <property type="component" value="Unassembled WGS sequence"/>
</dbReference>
<accession>A0A1M6JI76</accession>
<name>A0A1M6JI76_9BACT</name>